<feature type="non-terminal residue" evidence="1">
    <location>
        <position position="1"/>
    </location>
</feature>
<gene>
    <name evidence="1" type="ORF">H4S07_005302</name>
</gene>
<sequence length="688" mass="76365">RPPTAKAEVNVPLPCGYFNFWRPLHDHSTPISSKLERYFPASLPSAATASQWDSRISYSSADDEYYENGRLLPFIKSWNRGVLNTRNMFRNIEPDWGMAYLAPNIQSPNMQSMAVWRFNYVESRRAIKTFHAVLGFSVFSPKADVQWYIRPLSQLQFKRIPRYMLTADEAKSFPEITGQKISPSSDGDIDAAANTRARIIEKHRGHILAYIDRPDEFNPYISHTVPALAVDLSEHVKGEYGFEIAVAFFPTADGDNRWQKVQVARQVLNRPVGGRMLEGEDALARCGLDFRIKLQDEVIVREASMELRDALAKVRTSAGPPPMIDDDACDFVIRVIDPANTVGCLQPPIRAHERVLAVGSEYFAALLSSSMSESATKQVDLDGMPYGAVRLAVNFLYTGRIPCEGDMNLDDWIVLLDVSSRLSIPRLHQLCQARIFQEALIAGHSGADEDVVDPGVTGYQDLASYPDMSTINYLQDVANDTGARELSTALTRLVTYYPIQVCEERVRSEPTETFAPRTATSSIRIRRFVHHEQADPHIPLLGHPHAHHEQGPFEMVEHEHLEHGFADQQFNNMEGGPRLLGIGGLALMPGLVLHQDILGEVALPHPVEHDQEPAPAPEPVQHAGLFGRLLGNWRVVNNDQADAPPPPDPQPGPVPEVPRPELTTAARSNTPDPQPGPAPPAPEAGHGL</sequence>
<comment type="caution">
    <text evidence="1">The sequence shown here is derived from an EMBL/GenBank/DDBJ whole genome shotgun (WGS) entry which is preliminary data.</text>
</comment>
<name>A0ACC1L236_9FUNG</name>
<organism evidence="1 2">
    <name type="scientific">Coemansia furcata</name>
    <dbReference type="NCBI Taxonomy" id="417177"/>
    <lineage>
        <taxon>Eukaryota</taxon>
        <taxon>Fungi</taxon>
        <taxon>Fungi incertae sedis</taxon>
        <taxon>Zoopagomycota</taxon>
        <taxon>Kickxellomycotina</taxon>
        <taxon>Kickxellomycetes</taxon>
        <taxon>Kickxellales</taxon>
        <taxon>Kickxellaceae</taxon>
        <taxon>Coemansia</taxon>
    </lineage>
</organism>
<proteinExistence type="predicted"/>
<keyword evidence="2" id="KW-1185">Reference proteome</keyword>
<reference evidence="1" key="1">
    <citation type="submission" date="2022-07" db="EMBL/GenBank/DDBJ databases">
        <title>Phylogenomic reconstructions and comparative analyses of Kickxellomycotina fungi.</title>
        <authorList>
            <person name="Reynolds N.K."/>
            <person name="Stajich J.E."/>
            <person name="Barry K."/>
            <person name="Grigoriev I.V."/>
            <person name="Crous P."/>
            <person name="Smith M.E."/>
        </authorList>
    </citation>
    <scope>NUCLEOTIDE SEQUENCE</scope>
    <source>
        <strain evidence="1">CBS 102833</strain>
    </source>
</reference>
<protein>
    <submittedName>
        <fullName evidence="1">Uncharacterized protein</fullName>
    </submittedName>
</protein>
<evidence type="ECO:0000313" key="2">
    <source>
        <dbReference type="Proteomes" id="UP001140096"/>
    </source>
</evidence>
<evidence type="ECO:0000313" key="1">
    <source>
        <dbReference type="EMBL" id="KAJ2799943.1"/>
    </source>
</evidence>
<dbReference type="EMBL" id="JANBUP010002538">
    <property type="protein sequence ID" value="KAJ2799943.1"/>
    <property type="molecule type" value="Genomic_DNA"/>
</dbReference>
<dbReference type="Proteomes" id="UP001140096">
    <property type="component" value="Unassembled WGS sequence"/>
</dbReference>
<accession>A0ACC1L236</accession>